<reference evidence="2 3" key="1">
    <citation type="submission" date="2019-05" db="EMBL/GenBank/DDBJ databases">
        <title>Another draft genome of Portunus trituberculatus and its Hox gene families provides insights of decapod evolution.</title>
        <authorList>
            <person name="Jeong J.-H."/>
            <person name="Song I."/>
            <person name="Kim S."/>
            <person name="Choi T."/>
            <person name="Kim D."/>
            <person name="Ryu S."/>
            <person name="Kim W."/>
        </authorList>
    </citation>
    <scope>NUCLEOTIDE SEQUENCE [LARGE SCALE GENOMIC DNA]</scope>
    <source>
        <tissue evidence="2">Muscle</tissue>
    </source>
</reference>
<evidence type="ECO:0000256" key="1">
    <source>
        <dbReference type="SAM" id="MobiDB-lite"/>
    </source>
</evidence>
<comment type="caution">
    <text evidence="2">The sequence shown here is derived from an EMBL/GenBank/DDBJ whole genome shotgun (WGS) entry which is preliminary data.</text>
</comment>
<keyword evidence="3" id="KW-1185">Reference proteome</keyword>
<name>A0A5B7EZ02_PORTR</name>
<dbReference type="AlphaFoldDB" id="A0A5B7EZ02"/>
<sequence>MKRKNNRNPDETKRESSHKHNYEASGKTHYTKLEECEPQRRSAQEGDRQQVEGGKERGRVGKGEGHEPKVVR</sequence>
<dbReference type="EMBL" id="VSRR010004134">
    <property type="protein sequence ID" value="MPC38665.1"/>
    <property type="molecule type" value="Genomic_DNA"/>
</dbReference>
<dbReference type="Proteomes" id="UP000324222">
    <property type="component" value="Unassembled WGS sequence"/>
</dbReference>
<protein>
    <submittedName>
        <fullName evidence="2">Uncharacterized protein</fullName>
    </submittedName>
</protein>
<evidence type="ECO:0000313" key="2">
    <source>
        <dbReference type="EMBL" id="MPC38665.1"/>
    </source>
</evidence>
<accession>A0A5B7EZ02</accession>
<evidence type="ECO:0000313" key="3">
    <source>
        <dbReference type="Proteomes" id="UP000324222"/>
    </source>
</evidence>
<proteinExistence type="predicted"/>
<feature type="compositionally biased region" description="Basic and acidic residues" evidence="1">
    <location>
        <begin position="31"/>
        <end position="72"/>
    </location>
</feature>
<feature type="region of interest" description="Disordered" evidence="1">
    <location>
        <begin position="1"/>
        <end position="72"/>
    </location>
</feature>
<gene>
    <name evidence="2" type="ORF">E2C01_032176</name>
</gene>
<organism evidence="2 3">
    <name type="scientific">Portunus trituberculatus</name>
    <name type="common">Swimming crab</name>
    <name type="synonym">Neptunus trituberculatus</name>
    <dbReference type="NCBI Taxonomy" id="210409"/>
    <lineage>
        <taxon>Eukaryota</taxon>
        <taxon>Metazoa</taxon>
        <taxon>Ecdysozoa</taxon>
        <taxon>Arthropoda</taxon>
        <taxon>Crustacea</taxon>
        <taxon>Multicrustacea</taxon>
        <taxon>Malacostraca</taxon>
        <taxon>Eumalacostraca</taxon>
        <taxon>Eucarida</taxon>
        <taxon>Decapoda</taxon>
        <taxon>Pleocyemata</taxon>
        <taxon>Brachyura</taxon>
        <taxon>Eubrachyura</taxon>
        <taxon>Portunoidea</taxon>
        <taxon>Portunidae</taxon>
        <taxon>Portuninae</taxon>
        <taxon>Portunus</taxon>
    </lineage>
</organism>
<feature type="compositionally biased region" description="Basic and acidic residues" evidence="1">
    <location>
        <begin position="7"/>
        <end position="22"/>
    </location>
</feature>